<evidence type="ECO:0000256" key="7">
    <source>
        <dbReference type="ARBA" id="ARBA00022777"/>
    </source>
</evidence>
<dbReference type="GO" id="GO:0000155">
    <property type="term" value="F:phosphorelay sensor kinase activity"/>
    <property type="evidence" value="ECO:0007669"/>
    <property type="project" value="InterPro"/>
</dbReference>
<comment type="subcellular location">
    <subcellularLocation>
        <location evidence="2">Cell membrane</location>
    </subcellularLocation>
</comment>
<dbReference type="SMART" id="SM00304">
    <property type="entry name" value="HAMP"/>
    <property type="match status" value="1"/>
</dbReference>
<dbReference type="InterPro" id="IPR003661">
    <property type="entry name" value="HisK_dim/P_dom"/>
</dbReference>
<organism evidence="14 15">
    <name type="scientific">Glutamicibacter uratoxydans</name>
    <name type="common">Arthrobacter uratoxydans</name>
    <dbReference type="NCBI Taxonomy" id="43667"/>
    <lineage>
        <taxon>Bacteria</taxon>
        <taxon>Bacillati</taxon>
        <taxon>Actinomycetota</taxon>
        <taxon>Actinomycetes</taxon>
        <taxon>Micrococcales</taxon>
        <taxon>Micrococcaceae</taxon>
        <taxon>Glutamicibacter</taxon>
    </lineage>
</organism>
<dbReference type="Gene3D" id="1.10.287.130">
    <property type="match status" value="1"/>
</dbReference>
<evidence type="ECO:0000256" key="10">
    <source>
        <dbReference type="ARBA" id="ARBA00023136"/>
    </source>
</evidence>
<dbReference type="Pfam" id="PF00672">
    <property type="entry name" value="HAMP"/>
    <property type="match status" value="1"/>
</dbReference>
<keyword evidence="5" id="KW-0808">Transferase</keyword>
<name>A0A4Y4DMH0_GLUUR</name>
<dbReference type="SUPFAM" id="SSF55874">
    <property type="entry name" value="ATPase domain of HSP90 chaperone/DNA topoisomerase II/histidine kinase"/>
    <property type="match status" value="1"/>
</dbReference>
<keyword evidence="6 11" id="KW-0812">Transmembrane</keyword>
<comment type="catalytic activity">
    <reaction evidence="1">
        <text>ATP + protein L-histidine = ADP + protein N-phospho-L-histidine.</text>
        <dbReference type="EC" id="2.7.13.3"/>
    </reaction>
</comment>
<dbReference type="SUPFAM" id="SSF47384">
    <property type="entry name" value="Homodimeric domain of signal transducing histidine kinase"/>
    <property type="match status" value="1"/>
</dbReference>
<keyword evidence="15" id="KW-1185">Reference proteome</keyword>
<gene>
    <name evidence="14" type="ORF">AUR04nite_13250</name>
</gene>
<evidence type="ECO:0000256" key="9">
    <source>
        <dbReference type="ARBA" id="ARBA00023012"/>
    </source>
</evidence>
<dbReference type="PANTHER" id="PTHR45436">
    <property type="entry name" value="SENSOR HISTIDINE KINASE YKOH"/>
    <property type="match status" value="1"/>
</dbReference>
<dbReference type="InterPro" id="IPR003594">
    <property type="entry name" value="HATPase_dom"/>
</dbReference>
<dbReference type="EC" id="2.7.13.3" evidence="3"/>
<evidence type="ECO:0000256" key="2">
    <source>
        <dbReference type="ARBA" id="ARBA00004236"/>
    </source>
</evidence>
<dbReference type="CDD" id="cd00082">
    <property type="entry name" value="HisKA"/>
    <property type="match status" value="1"/>
</dbReference>
<evidence type="ECO:0000259" key="12">
    <source>
        <dbReference type="PROSITE" id="PS50109"/>
    </source>
</evidence>
<dbReference type="PROSITE" id="PS50109">
    <property type="entry name" value="HIS_KIN"/>
    <property type="match status" value="1"/>
</dbReference>
<comment type="caution">
    <text evidence="14">The sequence shown here is derived from an EMBL/GenBank/DDBJ whole genome shotgun (WGS) entry which is preliminary data.</text>
</comment>
<evidence type="ECO:0000256" key="8">
    <source>
        <dbReference type="ARBA" id="ARBA00022989"/>
    </source>
</evidence>
<dbReference type="SUPFAM" id="SSF158472">
    <property type="entry name" value="HAMP domain-like"/>
    <property type="match status" value="1"/>
</dbReference>
<evidence type="ECO:0000256" key="1">
    <source>
        <dbReference type="ARBA" id="ARBA00000085"/>
    </source>
</evidence>
<dbReference type="Gene3D" id="3.30.565.10">
    <property type="entry name" value="Histidine kinase-like ATPase, C-terminal domain"/>
    <property type="match status" value="1"/>
</dbReference>
<dbReference type="InterPro" id="IPR036890">
    <property type="entry name" value="HATPase_C_sf"/>
</dbReference>
<evidence type="ECO:0000259" key="13">
    <source>
        <dbReference type="PROSITE" id="PS50885"/>
    </source>
</evidence>
<keyword evidence="10 11" id="KW-0472">Membrane</keyword>
<dbReference type="CDD" id="cd06225">
    <property type="entry name" value="HAMP"/>
    <property type="match status" value="1"/>
</dbReference>
<keyword evidence="4" id="KW-0597">Phosphoprotein</keyword>
<evidence type="ECO:0000256" key="5">
    <source>
        <dbReference type="ARBA" id="ARBA00022679"/>
    </source>
</evidence>
<dbReference type="SMART" id="SM00387">
    <property type="entry name" value="HATPase_c"/>
    <property type="match status" value="1"/>
</dbReference>
<feature type="domain" description="Histidine kinase" evidence="12">
    <location>
        <begin position="219"/>
        <end position="427"/>
    </location>
</feature>
<keyword evidence="7 14" id="KW-0418">Kinase</keyword>
<dbReference type="InterPro" id="IPR004358">
    <property type="entry name" value="Sig_transdc_His_kin-like_C"/>
</dbReference>
<dbReference type="Pfam" id="PF02518">
    <property type="entry name" value="HATPase_c"/>
    <property type="match status" value="1"/>
</dbReference>
<dbReference type="Pfam" id="PF00512">
    <property type="entry name" value="HisKA"/>
    <property type="match status" value="1"/>
</dbReference>
<dbReference type="InterPro" id="IPR005467">
    <property type="entry name" value="His_kinase_dom"/>
</dbReference>
<dbReference type="Proteomes" id="UP000316612">
    <property type="component" value="Unassembled WGS sequence"/>
</dbReference>
<reference evidence="14 15" key="1">
    <citation type="submission" date="2019-06" db="EMBL/GenBank/DDBJ databases">
        <title>Whole genome shotgun sequence of Glutamicibacter uratoxydans NBRC 15515.</title>
        <authorList>
            <person name="Hosoyama A."/>
            <person name="Uohara A."/>
            <person name="Ohji S."/>
            <person name="Ichikawa N."/>
        </authorList>
    </citation>
    <scope>NUCLEOTIDE SEQUENCE [LARGE SCALE GENOMIC DNA]</scope>
    <source>
        <strain evidence="14 15">NBRC 15515</strain>
    </source>
</reference>
<evidence type="ECO:0000256" key="3">
    <source>
        <dbReference type="ARBA" id="ARBA00012438"/>
    </source>
</evidence>
<dbReference type="RefSeq" id="WP_141363228.1">
    <property type="nucleotide sequence ID" value="NZ_BAAAJL010000003.1"/>
</dbReference>
<evidence type="ECO:0000313" key="14">
    <source>
        <dbReference type="EMBL" id="GED05793.1"/>
    </source>
</evidence>
<keyword evidence="8 11" id="KW-1133">Transmembrane helix</keyword>
<dbReference type="PRINTS" id="PR00344">
    <property type="entry name" value="BCTRLSENSOR"/>
</dbReference>
<sequence>MAPRTSRSIRARVTATAVLIVAVVLGIAGFATSQILSSTLHDQVASALGQDLENLGDQVEDNPGILDSYDEGILVRLDGAKTTFNDDEAADLPQVKTPTRVMVDGEPYLADSQKTDAGRLTVARSLGEAEEAVATTRMLLAIGIPLVVLLIFAVVWIVTGRALAPVEKLRRQVDAIGPTDLAQRVNAGADELGALAATMNHMLGRLEQAQKTQNQFVSDASHELRSPLATMRQHAELASRHPEATSLATLSDTVLQEGARMQQLVEGLLLLAKLDEGQRYAVELLDVDDLLFGQAQRLRRMGLTVDSSAVHPARITGNAQLLTTVVRNLADNAARHAHGVVALSLEAGQDGGITLSVDDDGSGVPQEQRQAVFERFTRLDESRARDSGGSGLGLAIVKQVVQSYGGQISVGDSSLGGARFTLWLPGS</sequence>
<dbReference type="PROSITE" id="PS50885">
    <property type="entry name" value="HAMP"/>
    <property type="match status" value="1"/>
</dbReference>
<dbReference type="InterPro" id="IPR036097">
    <property type="entry name" value="HisK_dim/P_sf"/>
</dbReference>
<feature type="domain" description="HAMP" evidence="13">
    <location>
        <begin position="160"/>
        <end position="211"/>
    </location>
</feature>
<evidence type="ECO:0000256" key="6">
    <source>
        <dbReference type="ARBA" id="ARBA00022692"/>
    </source>
</evidence>
<evidence type="ECO:0000256" key="4">
    <source>
        <dbReference type="ARBA" id="ARBA00022553"/>
    </source>
</evidence>
<dbReference type="OrthoDB" id="9786919at2"/>
<evidence type="ECO:0000313" key="15">
    <source>
        <dbReference type="Proteomes" id="UP000316612"/>
    </source>
</evidence>
<accession>A0A4Y4DMH0</accession>
<dbReference type="InterPro" id="IPR050428">
    <property type="entry name" value="TCS_sensor_his_kinase"/>
</dbReference>
<protein>
    <recommendedName>
        <fullName evidence="3">histidine kinase</fullName>
        <ecNumber evidence="3">2.7.13.3</ecNumber>
    </recommendedName>
</protein>
<dbReference type="InterPro" id="IPR003660">
    <property type="entry name" value="HAMP_dom"/>
</dbReference>
<dbReference type="GO" id="GO:0005886">
    <property type="term" value="C:plasma membrane"/>
    <property type="evidence" value="ECO:0007669"/>
    <property type="project" value="UniProtKB-SubCell"/>
</dbReference>
<evidence type="ECO:0000256" key="11">
    <source>
        <dbReference type="SAM" id="Phobius"/>
    </source>
</evidence>
<dbReference type="Gene3D" id="6.10.340.10">
    <property type="match status" value="1"/>
</dbReference>
<proteinExistence type="predicted"/>
<dbReference type="PANTHER" id="PTHR45436:SF5">
    <property type="entry name" value="SENSOR HISTIDINE KINASE TRCS"/>
    <property type="match status" value="1"/>
</dbReference>
<dbReference type="SMART" id="SM00388">
    <property type="entry name" value="HisKA"/>
    <property type="match status" value="1"/>
</dbReference>
<dbReference type="AlphaFoldDB" id="A0A4Y4DMH0"/>
<keyword evidence="9" id="KW-0902">Two-component regulatory system</keyword>
<dbReference type="EMBL" id="BJNY01000007">
    <property type="protein sequence ID" value="GED05793.1"/>
    <property type="molecule type" value="Genomic_DNA"/>
</dbReference>
<feature type="transmembrane region" description="Helical" evidence="11">
    <location>
        <begin position="138"/>
        <end position="164"/>
    </location>
</feature>